<evidence type="ECO:0000256" key="2">
    <source>
        <dbReference type="SAM" id="Phobius"/>
    </source>
</evidence>
<reference evidence="3 4" key="1">
    <citation type="submission" date="2017-06" db="EMBL/GenBank/DDBJ databases">
        <title>A platform for efficient transgenesis in Macrostomum lignano, a flatworm model organism for stem cell research.</title>
        <authorList>
            <person name="Berezikov E."/>
        </authorList>
    </citation>
    <scope>NUCLEOTIDE SEQUENCE [LARGE SCALE GENOMIC DNA]</scope>
    <source>
        <strain evidence="3">DV1</strain>
        <tissue evidence="3">Whole organism</tissue>
    </source>
</reference>
<sequence length="213" mass="22835">MTTADEADAEITAPSSQFTASIDGNSAVDADSADEVQLRQRRRPDESSPAGDIPSAVEDIKAECASADDSQRQASTTRPVSILKSPSQASLLLDSTSSPPLAASPSGATTPSSAASASKRVRFAKKIEHRYWFRPDPSQHAHHHQYYYQRQQQQELAGSVGLLTLLTLAFALVMALAMTASYCRAKPDLCAAYAGGPYWPEATVRLAKGLRLI</sequence>
<evidence type="ECO:0000313" key="3">
    <source>
        <dbReference type="EMBL" id="PAA64310.1"/>
    </source>
</evidence>
<dbReference type="EMBL" id="NIVC01001763">
    <property type="protein sequence ID" value="PAA64310.1"/>
    <property type="molecule type" value="Genomic_DNA"/>
</dbReference>
<accession>A0A267ERZ1</accession>
<feature type="compositionally biased region" description="Low complexity" evidence="1">
    <location>
        <begin position="93"/>
        <end position="118"/>
    </location>
</feature>
<feature type="transmembrane region" description="Helical" evidence="2">
    <location>
        <begin position="156"/>
        <end position="177"/>
    </location>
</feature>
<comment type="caution">
    <text evidence="3">The sequence shown here is derived from an EMBL/GenBank/DDBJ whole genome shotgun (WGS) entry which is preliminary data.</text>
</comment>
<keyword evidence="2" id="KW-1133">Transmembrane helix</keyword>
<proteinExistence type="predicted"/>
<evidence type="ECO:0000313" key="4">
    <source>
        <dbReference type="Proteomes" id="UP000215902"/>
    </source>
</evidence>
<name>A0A267ERZ1_9PLAT</name>
<dbReference type="Proteomes" id="UP000215902">
    <property type="component" value="Unassembled WGS sequence"/>
</dbReference>
<dbReference type="AlphaFoldDB" id="A0A267ERZ1"/>
<feature type="compositionally biased region" description="Polar residues" evidence="1">
    <location>
        <begin position="14"/>
        <end position="24"/>
    </location>
</feature>
<keyword evidence="2" id="KW-0812">Transmembrane</keyword>
<organism evidence="3 4">
    <name type="scientific">Macrostomum lignano</name>
    <dbReference type="NCBI Taxonomy" id="282301"/>
    <lineage>
        <taxon>Eukaryota</taxon>
        <taxon>Metazoa</taxon>
        <taxon>Spiralia</taxon>
        <taxon>Lophotrochozoa</taxon>
        <taxon>Platyhelminthes</taxon>
        <taxon>Rhabditophora</taxon>
        <taxon>Macrostomorpha</taxon>
        <taxon>Macrostomida</taxon>
        <taxon>Macrostomidae</taxon>
        <taxon>Macrostomum</taxon>
    </lineage>
</organism>
<keyword evidence="2" id="KW-0472">Membrane</keyword>
<keyword evidence="4" id="KW-1185">Reference proteome</keyword>
<feature type="region of interest" description="Disordered" evidence="1">
    <location>
        <begin position="1"/>
        <end position="57"/>
    </location>
</feature>
<gene>
    <name evidence="3" type="ORF">BOX15_Mlig023528g1</name>
</gene>
<evidence type="ECO:0000256" key="1">
    <source>
        <dbReference type="SAM" id="MobiDB-lite"/>
    </source>
</evidence>
<protein>
    <submittedName>
        <fullName evidence="3">Uncharacterized protein</fullName>
    </submittedName>
</protein>
<feature type="region of interest" description="Disordered" evidence="1">
    <location>
        <begin position="93"/>
        <end position="119"/>
    </location>
</feature>